<organism evidence="12 13">
    <name type="scientific">Austropuccinia psidii MF-1</name>
    <dbReference type="NCBI Taxonomy" id="1389203"/>
    <lineage>
        <taxon>Eukaryota</taxon>
        <taxon>Fungi</taxon>
        <taxon>Dikarya</taxon>
        <taxon>Basidiomycota</taxon>
        <taxon>Pucciniomycotina</taxon>
        <taxon>Pucciniomycetes</taxon>
        <taxon>Pucciniales</taxon>
        <taxon>Sphaerophragmiaceae</taxon>
        <taxon>Austropuccinia</taxon>
    </lineage>
</organism>
<protein>
    <recommendedName>
        <fullName evidence="9">chitin deacetylase</fullName>
        <ecNumber evidence="9">3.5.1.41</ecNumber>
    </recommendedName>
</protein>
<evidence type="ECO:0000256" key="10">
    <source>
        <dbReference type="ARBA" id="ARBA00048494"/>
    </source>
</evidence>
<keyword evidence="3" id="KW-0325">Glycoprotein</keyword>
<comment type="catalytic activity">
    <reaction evidence="10">
        <text>[(1-&gt;4)-N-acetyl-beta-D-glucosaminyl](n) + n H2O = chitosan + n acetate</text>
        <dbReference type="Rhea" id="RHEA:10464"/>
        <dbReference type="Rhea" id="RHEA-COMP:9593"/>
        <dbReference type="Rhea" id="RHEA-COMP:9597"/>
        <dbReference type="ChEBI" id="CHEBI:15377"/>
        <dbReference type="ChEBI" id="CHEBI:17029"/>
        <dbReference type="ChEBI" id="CHEBI:30089"/>
        <dbReference type="ChEBI" id="CHEBI:57704"/>
        <dbReference type="EC" id="3.5.1.41"/>
    </reaction>
    <physiologicalReaction direction="left-to-right" evidence="10">
        <dbReference type="Rhea" id="RHEA:10465"/>
    </physiologicalReaction>
</comment>
<dbReference type="GO" id="GO:0006032">
    <property type="term" value="P:chitin catabolic process"/>
    <property type="evidence" value="ECO:0007669"/>
    <property type="project" value="UniProtKB-KW"/>
</dbReference>
<evidence type="ECO:0000256" key="7">
    <source>
        <dbReference type="ARBA" id="ARBA00023288"/>
    </source>
</evidence>
<evidence type="ECO:0000256" key="3">
    <source>
        <dbReference type="ARBA" id="ARBA00022622"/>
    </source>
</evidence>
<dbReference type="Proteomes" id="UP000765509">
    <property type="component" value="Unassembled WGS sequence"/>
</dbReference>
<keyword evidence="13" id="KW-1185">Reference proteome</keyword>
<sequence>MLFLSKALASFVGGIEQPATGDWTMLPSQAGAALGGALQSADRLPDPSTMLSQAAWKSAASLMASSVAGVVLRLWDWASGRESPACTVRYRTQLEPGACLALALAPALAVSWCSWATGASAEDARPRQATVKTPAAQPRPPVAASGFYSALSSHSPRDCYSSRTRTAAAASRDSQWPRHFRSQLDSTQVIHSSSGLFRRSEIQRFQGSLELSLSKMITLIPFLGLAVQIVLASYPHQLNSRGPPAGPSIASLFSVPAGQKLTYPAGIQKSPQPRPAWVQAYKKAKAAGKIPSIPKSTVVDGVAVYPSSFHGKPCNFGSTLCNATSDIRTVPAGTAGISFDDGPANATPSLLKFLRLNNQKATHFLIGSQILPQLASFRALDQAHEHLAVHTFTHSMTTSLTDEEILGELGWTMQIIHDFSVKKHIPHYWRPPYGDVDERVRAIAHHVFNLRTVTWNLDPRDWCLADWVPNGSACKPGSGPQNLEQLKGALSSFAHQPKKNGLLVLEHETHARTEKAFEIPPVPTNWEGSLINTYHLLYNYLIYLHPSSTPPISSHPPVNHDTIHRKDLADCLPSPDWSNLNPPRFITSRRISICSDALLVDPP</sequence>
<evidence type="ECO:0000256" key="8">
    <source>
        <dbReference type="ARBA" id="ARBA00023326"/>
    </source>
</evidence>
<dbReference type="GO" id="GO:0098552">
    <property type="term" value="C:side of membrane"/>
    <property type="evidence" value="ECO:0007669"/>
    <property type="project" value="UniProtKB-KW"/>
</dbReference>
<dbReference type="AlphaFoldDB" id="A0A9Q3GHL9"/>
<keyword evidence="3" id="KW-0472">Membrane</keyword>
<dbReference type="SUPFAM" id="SSF88713">
    <property type="entry name" value="Glycoside hydrolase/deacetylase"/>
    <property type="match status" value="1"/>
</dbReference>
<accession>A0A9Q3GHL9</accession>
<comment type="caution">
    <text evidence="12">The sequence shown here is derived from an EMBL/GenBank/DDBJ whole genome shotgun (WGS) entry which is preliminary data.</text>
</comment>
<dbReference type="PROSITE" id="PS51677">
    <property type="entry name" value="NODB"/>
    <property type="match status" value="1"/>
</dbReference>
<dbReference type="InterPro" id="IPR050248">
    <property type="entry name" value="Polysacc_deacetylase_ArnD"/>
</dbReference>
<comment type="cofactor">
    <cofactor evidence="1">
        <name>Co(2+)</name>
        <dbReference type="ChEBI" id="CHEBI:48828"/>
    </cofactor>
</comment>
<gene>
    <name evidence="12" type="ORF">O181_006452</name>
</gene>
<keyword evidence="5" id="KW-0119">Carbohydrate metabolism</keyword>
<dbReference type="InterPro" id="IPR002509">
    <property type="entry name" value="NODB_dom"/>
</dbReference>
<evidence type="ECO:0000256" key="6">
    <source>
        <dbReference type="ARBA" id="ARBA00023285"/>
    </source>
</evidence>
<evidence type="ECO:0000256" key="9">
    <source>
        <dbReference type="ARBA" id="ARBA00024056"/>
    </source>
</evidence>
<reference evidence="12" key="1">
    <citation type="submission" date="2021-03" db="EMBL/GenBank/DDBJ databases">
        <title>Draft genome sequence of rust myrtle Austropuccinia psidii MF-1, a brazilian biotype.</title>
        <authorList>
            <person name="Quecine M.C."/>
            <person name="Pachon D.M.R."/>
            <person name="Bonatelli M.L."/>
            <person name="Correr F.H."/>
            <person name="Franceschini L.M."/>
            <person name="Leite T.F."/>
            <person name="Margarido G.R.A."/>
            <person name="Almeida C.A."/>
            <person name="Ferrarezi J.A."/>
            <person name="Labate C.A."/>
        </authorList>
    </citation>
    <scope>NUCLEOTIDE SEQUENCE</scope>
    <source>
        <strain evidence="12">MF-1</strain>
    </source>
</reference>
<comment type="subcellular location">
    <subcellularLocation>
        <location evidence="2">Cell membrane</location>
        <topology evidence="2">Lipid-anchor</topology>
        <topology evidence="2">GPI-anchor</topology>
    </subcellularLocation>
</comment>
<name>A0A9Q3GHL9_9BASI</name>
<dbReference type="GO" id="GO:0000272">
    <property type="term" value="P:polysaccharide catabolic process"/>
    <property type="evidence" value="ECO:0007669"/>
    <property type="project" value="UniProtKB-KW"/>
</dbReference>
<evidence type="ECO:0000256" key="4">
    <source>
        <dbReference type="ARBA" id="ARBA00023024"/>
    </source>
</evidence>
<proteinExistence type="predicted"/>
<keyword evidence="7" id="KW-0449">Lipoprotein</keyword>
<keyword evidence="6" id="KW-0170">Cobalt</keyword>
<dbReference type="PANTHER" id="PTHR10587:SF135">
    <property type="entry name" value="CHITIN DEACETYLASE 3"/>
    <property type="match status" value="1"/>
</dbReference>
<dbReference type="EMBL" id="AVOT02001381">
    <property type="protein sequence ID" value="MBW0466737.1"/>
    <property type="molecule type" value="Genomic_DNA"/>
</dbReference>
<evidence type="ECO:0000256" key="2">
    <source>
        <dbReference type="ARBA" id="ARBA00004609"/>
    </source>
</evidence>
<dbReference type="PANTHER" id="PTHR10587">
    <property type="entry name" value="GLYCOSYL TRANSFERASE-RELATED"/>
    <property type="match status" value="1"/>
</dbReference>
<dbReference type="GO" id="GO:0009272">
    <property type="term" value="P:fungal-type cell wall biogenesis"/>
    <property type="evidence" value="ECO:0007669"/>
    <property type="project" value="UniProtKB-ARBA"/>
</dbReference>
<dbReference type="EC" id="3.5.1.41" evidence="9"/>
<dbReference type="OrthoDB" id="407355at2759"/>
<dbReference type="Pfam" id="PF01522">
    <property type="entry name" value="Polysacc_deac_1"/>
    <property type="match status" value="1"/>
</dbReference>
<keyword evidence="8" id="KW-0624">Polysaccharide degradation</keyword>
<dbReference type="GO" id="GO:0004099">
    <property type="term" value="F:chitin deacetylase activity"/>
    <property type="evidence" value="ECO:0007669"/>
    <property type="project" value="UniProtKB-EC"/>
</dbReference>
<dbReference type="GO" id="GO:0005886">
    <property type="term" value="C:plasma membrane"/>
    <property type="evidence" value="ECO:0007669"/>
    <property type="project" value="UniProtKB-SubCell"/>
</dbReference>
<keyword evidence="4" id="KW-0146">Chitin degradation</keyword>
<dbReference type="Gene3D" id="3.20.20.370">
    <property type="entry name" value="Glycoside hydrolase/deacetylase"/>
    <property type="match status" value="1"/>
</dbReference>
<feature type="domain" description="NodB homology" evidence="11">
    <location>
        <begin position="333"/>
        <end position="532"/>
    </location>
</feature>
<keyword evidence="3" id="KW-0336">GPI-anchor</keyword>
<evidence type="ECO:0000313" key="13">
    <source>
        <dbReference type="Proteomes" id="UP000765509"/>
    </source>
</evidence>
<evidence type="ECO:0000313" key="12">
    <source>
        <dbReference type="EMBL" id="MBW0466737.1"/>
    </source>
</evidence>
<dbReference type="InterPro" id="IPR011330">
    <property type="entry name" value="Glyco_hydro/deAcase_b/a-brl"/>
</dbReference>
<evidence type="ECO:0000256" key="1">
    <source>
        <dbReference type="ARBA" id="ARBA00001941"/>
    </source>
</evidence>
<evidence type="ECO:0000259" key="11">
    <source>
        <dbReference type="PROSITE" id="PS51677"/>
    </source>
</evidence>
<evidence type="ECO:0000256" key="5">
    <source>
        <dbReference type="ARBA" id="ARBA00023277"/>
    </source>
</evidence>